<reference evidence="7 8" key="1">
    <citation type="submission" date="2018-05" db="EMBL/GenBank/DDBJ databases">
        <title>A metagenomic window into the 2 km-deep terrestrial subsurface aquifer revealed taxonomically and functionally diverse microbial community comprising novel uncultured bacterial lineages.</title>
        <authorList>
            <person name="Kadnikov V.V."/>
            <person name="Mardanov A.V."/>
            <person name="Beletsky A.V."/>
            <person name="Banks D."/>
            <person name="Pimenov N.V."/>
            <person name="Frank Y.A."/>
            <person name="Karnachuk O.V."/>
            <person name="Ravin N.V."/>
        </authorList>
    </citation>
    <scope>NUCLEOTIDE SEQUENCE [LARGE SCALE GENOMIC DNA]</scope>
    <source>
        <strain evidence="7">BY</strain>
    </source>
</reference>
<dbReference type="CDD" id="cd00075">
    <property type="entry name" value="HATPase"/>
    <property type="match status" value="1"/>
</dbReference>
<dbReference type="EC" id="2.7.13.3" evidence="2"/>
<dbReference type="Proteomes" id="UP000262583">
    <property type="component" value="Chromosome"/>
</dbReference>
<dbReference type="InterPro" id="IPR005467">
    <property type="entry name" value="His_kinase_dom"/>
</dbReference>
<dbReference type="CDD" id="cd00082">
    <property type="entry name" value="HisKA"/>
    <property type="match status" value="1"/>
</dbReference>
<dbReference type="Pfam" id="PF00072">
    <property type="entry name" value="Response_reg"/>
    <property type="match status" value="1"/>
</dbReference>
<keyword evidence="7" id="KW-0808">Transferase</keyword>
<dbReference type="AlphaFoldDB" id="A0A2Z4Y3E9"/>
<dbReference type="InterPro" id="IPR011006">
    <property type="entry name" value="CheY-like_superfamily"/>
</dbReference>
<dbReference type="SMART" id="SM00388">
    <property type="entry name" value="HisKA"/>
    <property type="match status" value="1"/>
</dbReference>
<dbReference type="Gene3D" id="3.40.50.2300">
    <property type="match status" value="1"/>
</dbReference>
<dbReference type="PROSITE" id="PS50109">
    <property type="entry name" value="HIS_KIN"/>
    <property type="match status" value="1"/>
</dbReference>
<dbReference type="PANTHER" id="PTHR43547">
    <property type="entry name" value="TWO-COMPONENT HISTIDINE KINASE"/>
    <property type="match status" value="1"/>
</dbReference>
<dbReference type="Gene3D" id="1.10.287.130">
    <property type="match status" value="1"/>
</dbReference>
<feature type="domain" description="Response regulatory" evidence="6">
    <location>
        <begin position="56"/>
        <end position="169"/>
    </location>
</feature>
<dbReference type="EMBL" id="CP030759">
    <property type="protein sequence ID" value="AXA35650.1"/>
    <property type="molecule type" value="Genomic_DNA"/>
</dbReference>
<evidence type="ECO:0000256" key="2">
    <source>
        <dbReference type="ARBA" id="ARBA00012438"/>
    </source>
</evidence>
<evidence type="ECO:0000313" key="7">
    <source>
        <dbReference type="EMBL" id="AXA35650.1"/>
    </source>
</evidence>
<evidence type="ECO:0000256" key="3">
    <source>
        <dbReference type="ARBA" id="ARBA00022553"/>
    </source>
</evidence>
<feature type="modified residue" description="4-aspartylphosphate" evidence="4">
    <location>
        <position position="105"/>
    </location>
</feature>
<proteinExistence type="predicted"/>
<evidence type="ECO:0000256" key="4">
    <source>
        <dbReference type="PROSITE-ProRule" id="PRU00169"/>
    </source>
</evidence>
<dbReference type="InterPro" id="IPR036890">
    <property type="entry name" value="HATPase_C_sf"/>
</dbReference>
<dbReference type="KEGG" id="schv:BRCON_0873"/>
<dbReference type="InterPro" id="IPR036097">
    <property type="entry name" value="HisK_dim/P_sf"/>
</dbReference>
<protein>
    <recommendedName>
        <fullName evidence="2">histidine kinase</fullName>
        <ecNumber evidence="2">2.7.13.3</ecNumber>
    </recommendedName>
</protein>
<dbReference type="SUPFAM" id="SSF55874">
    <property type="entry name" value="ATPase domain of HSP90 chaperone/DNA topoisomerase II/histidine kinase"/>
    <property type="match status" value="1"/>
</dbReference>
<dbReference type="GO" id="GO:0000155">
    <property type="term" value="F:phosphorelay sensor kinase activity"/>
    <property type="evidence" value="ECO:0007669"/>
    <property type="project" value="InterPro"/>
</dbReference>
<comment type="catalytic activity">
    <reaction evidence="1">
        <text>ATP + protein L-histidine = ADP + protein N-phospho-L-histidine.</text>
        <dbReference type="EC" id="2.7.13.3"/>
    </reaction>
</comment>
<dbReference type="SMART" id="SM00387">
    <property type="entry name" value="HATPase_c"/>
    <property type="match status" value="1"/>
</dbReference>
<keyword evidence="3 4" id="KW-0597">Phosphoprotein</keyword>
<evidence type="ECO:0000259" key="6">
    <source>
        <dbReference type="PROSITE" id="PS50110"/>
    </source>
</evidence>
<organism evidence="7 8">
    <name type="scientific">Sumerlaea chitinivorans</name>
    <dbReference type="NCBI Taxonomy" id="2250252"/>
    <lineage>
        <taxon>Bacteria</taxon>
        <taxon>Candidatus Sumerlaeota</taxon>
        <taxon>Candidatus Sumerlaeia</taxon>
        <taxon>Candidatus Sumerlaeales</taxon>
        <taxon>Candidatus Sumerlaeaceae</taxon>
        <taxon>Candidatus Sumerlaea</taxon>
    </lineage>
</organism>
<keyword evidence="7" id="KW-0418">Kinase</keyword>
<accession>A0A2Z4Y3E9</accession>
<name>A0A2Z4Y3E9_SUMC1</name>
<evidence type="ECO:0000259" key="5">
    <source>
        <dbReference type="PROSITE" id="PS50109"/>
    </source>
</evidence>
<dbReference type="Gene3D" id="3.30.565.10">
    <property type="entry name" value="Histidine kinase-like ATPase, C-terminal domain"/>
    <property type="match status" value="1"/>
</dbReference>
<dbReference type="SUPFAM" id="SSF52172">
    <property type="entry name" value="CheY-like"/>
    <property type="match status" value="1"/>
</dbReference>
<dbReference type="InterPro" id="IPR001789">
    <property type="entry name" value="Sig_transdc_resp-reg_receiver"/>
</dbReference>
<dbReference type="CDD" id="cd00156">
    <property type="entry name" value="REC"/>
    <property type="match status" value="1"/>
</dbReference>
<dbReference type="PROSITE" id="PS50110">
    <property type="entry name" value="RESPONSE_REGULATORY"/>
    <property type="match status" value="1"/>
</dbReference>
<dbReference type="SMART" id="SM00448">
    <property type="entry name" value="REC"/>
    <property type="match status" value="1"/>
</dbReference>
<dbReference type="PRINTS" id="PR00344">
    <property type="entry name" value="BCTRLSENSOR"/>
</dbReference>
<gene>
    <name evidence="7" type="ORF">BRCON_0873</name>
</gene>
<sequence length="421" mass="46654">MPSISLAIELGFFNTTTDGCKEQKENFGCEAQICGGELEEFMSEEPNLEVGSPERCVLVVDDEKRMADSVASLLRTCGYQADTAYGGREAIQKLAEKDYPVVITDVRMHDVDGFEVIRSIGDNPRIAVIVITAHASTESAIEAVHHKVFDYITKPFDFQELREAVDRAYAHVNAVRFREDMISMITHDIKIPLSSIIGYSSLIFDRTTGELNPRAREFVQTINANSLKILALIDNFLTSCKIEAGHLSIYPRQVNLNFILEDLSCVLQAEIERKKLNVTVELDPDLPPVMGDENMLFRAISNIFANACKYTPVGGQITARTMRVGAPASPLQRDSACVQISNSGPGISPDELPKVFDKYRRSRAHGTIEGSGLGLYVTRYVIEAHRGKVEVTSRQNELTTFTVYLPLETAGEPIQEASGNR</sequence>
<dbReference type="InterPro" id="IPR004358">
    <property type="entry name" value="Sig_transdc_His_kin-like_C"/>
</dbReference>
<evidence type="ECO:0000313" key="8">
    <source>
        <dbReference type="Proteomes" id="UP000262583"/>
    </source>
</evidence>
<dbReference type="PANTHER" id="PTHR43547:SF2">
    <property type="entry name" value="HYBRID SIGNAL TRANSDUCTION HISTIDINE KINASE C"/>
    <property type="match status" value="1"/>
</dbReference>
<feature type="domain" description="Histidine kinase" evidence="5">
    <location>
        <begin position="184"/>
        <end position="409"/>
    </location>
</feature>
<dbReference type="Pfam" id="PF02518">
    <property type="entry name" value="HATPase_c"/>
    <property type="match status" value="1"/>
</dbReference>
<dbReference type="InterPro" id="IPR003594">
    <property type="entry name" value="HATPase_dom"/>
</dbReference>
<dbReference type="InterPro" id="IPR003661">
    <property type="entry name" value="HisK_dim/P_dom"/>
</dbReference>
<evidence type="ECO:0000256" key="1">
    <source>
        <dbReference type="ARBA" id="ARBA00000085"/>
    </source>
</evidence>
<dbReference type="SUPFAM" id="SSF47384">
    <property type="entry name" value="Homodimeric domain of signal transducing histidine kinase"/>
    <property type="match status" value="1"/>
</dbReference>
<dbReference type="Pfam" id="PF00512">
    <property type="entry name" value="HisKA"/>
    <property type="match status" value="1"/>
</dbReference>